<feature type="signal peptide" evidence="1">
    <location>
        <begin position="1"/>
        <end position="18"/>
    </location>
</feature>
<keyword evidence="1" id="KW-0732">Signal</keyword>
<evidence type="ECO:0000313" key="3">
    <source>
        <dbReference type="EMBL" id="TGZ70886.1"/>
    </source>
</evidence>
<dbReference type="Pfam" id="PF00026">
    <property type="entry name" value="Asp"/>
    <property type="match status" value="1"/>
</dbReference>
<evidence type="ECO:0000259" key="2">
    <source>
        <dbReference type="PROSITE" id="PS51767"/>
    </source>
</evidence>
<dbReference type="AlphaFoldDB" id="A0A4S2M466"/>
<feature type="chain" id="PRO_5020725240" description="Peptidase A1 domain-containing protein" evidence="1">
    <location>
        <begin position="19"/>
        <end position="122"/>
    </location>
</feature>
<dbReference type="SUPFAM" id="SSF50630">
    <property type="entry name" value="Acid proteases"/>
    <property type="match status" value="1"/>
</dbReference>
<dbReference type="PROSITE" id="PS51767">
    <property type="entry name" value="PEPTIDASE_A1"/>
    <property type="match status" value="1"/>
</dbReference>
<sequence length="122" mass="13633">MWFVLVTLAGCFLSESTSYLISEESDKLERDKRAVVRIPLYRWGGAQYLCPITIGQTEFRMLLDTGSPSIWVASDRVDSRLWVGKKLLSVASTTALHVSEELFSQQYASGEVSGVKATVHMK</sequence>
<dbReference type="Proteomes" id="UP000308267">
    <property type="component" value="Unassembled WGS sequence"/>
</dbReference>
<dbReference type="Gene3D" id="2.40.70.10">
    <property type="entry name" value="Acid Proteases"/>
    <property type="match status" value="1"/>
</dbReference>
<dbReference type="OrthoDB" id="28208at2759"/>
<protein>
    <recommendedName>
        <fullName evidence="2">Peptidase A1 domain-containing protein</fullName>
    </recommendedName>
</protein>
<proteinExistence type="predicted"/>
<accession>A0A4S2M466</accession>
<dbReference type="InterPro" id="IPR021109">
    <property type="entry name" value="Peptidase_aspartic_dom_sf"/>
</dbReference>
<evidence type="ECO:0000313" key="4">
    <source>
        <dbReference type="Proteomes" id="UP000308267"/>
    </source>
</evidence>
<comment type="caution">
    <text evidence="3">The sequence shown here is derived from an EMBL/GenBank/DDBJ whole genome shotgun (WGS) entry which is preliminary data.</text>
</comment>
<organism evidence="3 4">
    <name type="scientific">Opisthorchis felineus</name>
    <dbReference type="NCBI Taxonomy" id="147828"/>
    <lineage>
        <taxon>Eukaryota</taxon>
        <taxon>Metazoa</taxon>
        <taxon>Spiralia</taxon>
        <taxon>Lophotrochozoa</taxon>
        <taxon>Platyhelminthes</taxon>
        <taxon>Trematoda</taxon>
        <taxon>Digenea</taxon>
        <taxon>Opisthorchiida</taxon>
        <taxon>Opisthorchiata</taxon>
        <taxon>Opisthorchiidae</taxon>
        <taxon>Opisthorchis</taxon>
    </lineage>
</organism>
<gene>
    <name evidence="3" type="ORF">CRM22_002938</name>
</gene>
<reference evidence="3 4" key="1">
    <citation type="journal article" date="2019" name="BMC Genomics">
        <title>New insights from Opisthorchis felineus genome: update on genomics of the epidemiologically important liver flukes.</title>
        <authorList>
            <person name="Ershov N.I."/>
            <person name="Mordvinov V.A."/>
            <person name="Prokhortchouk E.B."/>
            <person name="Pakharukova M.Y."/>
            <person name="Gunbin K.V."/>
            <person name="Ustyantsev K."/>
            <person name="Genaev M.A."/>
            <person name="Blinov A.G."/>
            <person name="Mazur A."/>
            <person name="Boulygina E."/>
            <person name="Tsygankova S."/>
            <person name="Khrameeva E."/>
            <person name="Chekanov N."/>
            <person name="Fan G."/>
            <person name="Xiao A."/>
            <person name="Zhang H."/>
            <person name="Xu X."/>
            <person name="Yang H."/>
            <person name="Solovyev V."/>
            <person name="Lee S.M."/>
            <person name="Liu X."/>
            <person name="Afonnikov D.A."/>
            <person name="Skryabin K.G."/>
        </authorList>
    </citation>
    <scope>NUCLEOTIDE SEQUENCE [LARGE SCALE GENOMIC DNA]</scope>
    <source>
        <strain evidence="3">AK-0245</strain>
        <tissue evidence="3">Whole organism</tissue>
    </source>
</reference>
<keyword evidence="4" id="KW-1185">Reference proteome</keyword>
<dbReference type="EMBL" id="SJOL01005040">
    <property type="protein sequence ID" value="TGZ70886.1"/>
    <property type="molecule type" value="Genomic_DNA"/>
</dbReference>
<evidence type="ECO:0000256" key="1">
    <source>
        <dbReference type="SAM" id="SignalP"/>
    </source>
</evidence>
<feature type="non-terminal residue" evidence="3">
    <location>
        <position position="122"/>
    </location>
</feature>
<feature type="domain" description="Peptidase A1" evidence="2">
    <location>
        <begin position="48"/>
        <end position="122"/>
    </location>
</feature>
<name>A0A4S2M466_OPIFE</name>
<dbReference type="InterPro" id="IPR033121">
    <property type="entry name" value="PEPTIDASE_A1"/>
</dbReference>